<evidence type="ECO:0000256" key="3">
    <source>
        <dbReference type="ARBA" id="ARBA00022475"/>
    </source>
</evidence>
<feature type="transmembrane region" description="Helical" evidence="8">
    <location>
        <begin position="345"/>
        <end position="366"/>
    </location>
</feature>
<dbReference type="PRINTS" id="PR00812">
    <property type="entry name" value="BCTERIALGSPF"/>
</dbReference>
<evidence type="ECO:0000256" key="5">
    <source>
        <dbReference type="ARBA" id="ARBA00022692"/>
    </source>
</evidence>
<proteinExistence type="inferred from homology"/>
<comment type="similarity">
    <text evidence="2">Belongs to the GSP F family.</text>
</comment>
<dbReference type="PANTHER" id="PTHR30012:SF0">
    <property type="entry name" value="TYPE II SECRETION SYSTEM PROTEIN F-RELATED"/>
    <property type="match status" value="1"/>
</dbReference>
<dbReference type="PANTHER" id="PTHR30012">
    <property type="entry name" value="GENERAL SECRETION PATHWAY PROTEIN"/>
    <property type="match status" value="1"/>
</dbReference>
<feature type="domain" description="Type II secretion system protein GspF" evidence="9">
    <location>
        <begin position="35"/>
        <end position="158"/>
    </location>
</feature>
<organism evidence="10 11">
    <name type="scientific">Candidatus Magasanikbacteria bacterium RIFCSPHIGHO2_01_FULL_33_34</name>
    <dbReference type="NCBI Taxonomy" id="1798671"/>
    <lineage>
        <taxon>Bacteria</taxon>
        <taxon>Candidatus Magasanikiibacteriota</taxon>
    </lineage>
</organism>
<dbReference type="GO" id="GO:0005886">
    <property type="term" value="C:plasma membrane"/>
    <property type="evidence" value="ECO:0007669"/>
    <property type="project" value="UniProtKB-SubCell"/>
</dbReference>
<keyword evidence="6 8" id="KW-1133">Transmembrane helix</keyword>
<comment type="subcellular location">
    <subcellularLocation>
        <location evidence="1">Cell inner membrane</location>
        <topology evidence="1">Multi-pass membrane protein</topology>
    </subcellularLocation>
</comment>
<gene>
    <name evidence="10" type="ORF">A2725_03420</name>
</gene>
<evidence type="ECO:0000256" key="6">
    <source>
        <dbReference type="ARBA" id="ARBA00022989"/>
    </source>
</evidence>
<accession>A0A1F6LGZ2</accession>
<evidence type="ECO:0000256" key="8">
    <source>
        <dbReference type="SAM" id="Phobius"/>
    </source>
</evidence>
<dbReference type="Gene3D" id="1.20.81.30">
    <property type="entry name" value="Type II secretion system (T2SS), domain F"/>
    <property type="match status" value="2"/>
</dbReference>
<dbReference type="Pfam" id="PF00482">
    <property type="entry name" value="T2SSF"/>
    <property type="match status" value="2"/>
</dbReference>
<evidence type="ECO:0000256" key="7">
    <source>
        <dbReference type="ARBA" id="ARBA00023136"/>
    </source>
</evidence>
<keyword evidence="5 8" id="KW-0812">Transmembrane</keyword>
<keyword evidence="4" id="KW-0997">Cell inner membrane</keyword>
<name>A0A1F6LGZ2_9BACT</name>
<protein>
    <recommendedName>
        <fullName evidence="9">Type II secretion system protein GspF domain-containing protein</fullName>
    </recommendedName>
</protein>
<dbReference type="AlphaFoldDB" id="A0A1F6LGZ2"/>
<dbReference type="InterPro" id="IPR042094">
    <property type="entry name" value="T2SS_GspF_sf"/>
</dbReference>
<evidence type="ECO:0000256" key="2">
    <source>
        <dbReference type="ARBA" id="ARBA00005745"/>
    </source>
</evidence>
<dbReference type="FunFam" id="1.20.81.30:FF:000001">
    <property type="entry name" value="Type II secretion system protein F"/>
    <property type="match status" value="2"/>
</dbReference>
<feature type="transmembrane region" description="Helical" evidence="8">
    <location>
        <begin position="191"/>
        <end position="209"/>
    </location>
</feature>
<evidence type="ECO:0000313" key="11">
    <source>
        <dbReference type="Proteomes" id="UP000177067"/>
    </source>
</evidence>
<feature type="transmembrane region" description="Helical" evidence="8">
    <location>
        <begin position="135"/>
        <end position="157"/>
    </location>
</feature>
<reference evidence="10 11" key="1">
    <citation type="journal article" date="2016" name="Nat. Commun.">
        <title>Thousands of microbial genomes shed light on interconnected biogeochemical processes in an aquifer system.</title>
        <authorList>
            <person name="Anantharaman K."/>
            <person name="Brown C.T."/>
            <person name="Hug L.A."/>
            <person name="Sharon I."/>
            <person name="Castelle C.J."/>
            <person name="Probst A.J."/>
            <person name="Thomas B.C."/>
            <person name="Singh A."/>
            <person name="Wilkins M.J."/>
            <person name="Karaoz U."/>
            <person name="Brodie E.L."/>
            <person name="Williams K.H."/>
            <person name="Hubbard S.S."/>
            <person name="Banfield J.F."/>
        </authorList>
    </citation>
    <scope>NUCLEOTIDE SEQUENCE [LARGE SCALE GENOMIC DNA]</scope>
</reference>
<dbReference type="Proteomes" id="UP000177067">
    <property type="component" value="Unassembled WGS sequence"/>
</dbReference>
<evidence type="ECO:0000256" key="4">
    <source>
        <dbReference type="ARBA" id="ARBA00022519"/>
    </source>
</evidence>
<comment type="caution">
    <text evidence="10">The sequence shown here is derived from an EMBL/GenBank/DDBJ whole genome shotgun (WGS) entry which is preliminary data.</text>
</comment>
<evidence type="ECO:0000256" key="1">
    <source>
        <dbReference type="ARBA" id="ARBA00004429"/>
    </source>
</evidence>
<sequence>MPNKHKKKELSKFEEKLNNFAAKFSRISFVEKIFFVDHLRTMIHASLSLIEALDILGKEMESRKFKGIILKVKSEVEKGRQLSEVLAEYPKVFPPIYVKMISSGELSGKLDESLEQIVVQMKKTQQLISSIRGAMIYPSVIIIAIVGVAIFMMIAVLPKMLSLFSEFDAELPLATKILIKVTHFFNQPLNLVLLFGGIFVFVIFFIYSLRKFPRFKKIIHTMNLNLPIIGHVIKQINLARFSLTLSSLLKSTIPIIDAMDITADTCTNLQYQISLHKTALEIKTGRPLSELLAEYDKLYPPMVTEMIMVGERSGQVDQLLNELSEFYGSEVDNTMKNFAQIIEPIIIIVLGFAVAGIAVAIIMPMYSLVEAV</sequence>
<feature type="domain" description="Type II secretion system protein GspF" evidence="9">
    <location>
        <begin position="241"/>
        <end position="364"/>
    </location>
</feature>
<dbReference type="InterPro" id="IPR003004">
    <property type="entry name" value="GspF/PilC"/>
</dbReference>
<dbReference type="EMBL" id="MFPS01000009">
    <property type="protein sequence ID" value="OGH58720.1"/>
    <property type="molecule type" value="Genomic_DNA"/>
</dbReference>
<dbReference type="InterPro" id="IPR018076">
    <property type="entry name" value="T2SS_GspF_dom"/>
</dbReference>
<keyword evidence="3" id="KW-1003">Cell membrane</keyword>
<evidence type="ECO:0000313" key="10">
    <source>
        <dbReference type="EMBL" id="OGH58720.1"/>
    </source>
</evidence>
<keyword evidence="7 8" id="KW-0472">Membrane</keyword>
<evidence type="ECO:0000259" key="9">
    <source>
        <dbReference type="Pfam" id="PF00482"/>
    </source>
</evidence>